<name>A0AA36HZ01_9DINO</name>
<comment type="caution">
    <text evidence="3">The sequence shown here is derived from an EMBL/GenBank/DDBJ whole genome shotgun (WGS) entry which is preliminary data.</text>
</comment>
<dbReference type="EMBL" id="CAUJNA010000503">
    <property type="protein sequence ID" value="CAJ1377975.1"/>
    <property type="molecule type" value="Genomic_DNA"/>
</dbReference>
<evidence type="ECO:0000313" key="4">
    <source>
        <dbReference type="Proteomes" id="UP001178507"/>
    </source>
</evidence>
<dbReference type="Pfam" id="PF13500">
    <property type="entry name" value="AAA_26"/>
    <property type="match status" value="1"/>
</dbReference>
<keyword evidence="1" id="KW-0315">Glutamine amidotransferase</keyword>
<dbReference type="AlphaFoldDB" id="A0AA36HZ01"/>
<evidence type="ECO:0000256" key="1">
    <source>
        <dbReference type="ARBA" id="ARBA00022962"/>
    </source>
</evidence>
<keyword evidence="2" id="KW-0175">Coiled coil</keyword>
<dbReference type="Gene3D" id="3.40.50.300">
    <property type="entry name" value="P-loop containing nucleotide triphosphate hydrolases"/>
    <property type="match status" value="1"/>
</dbReference>
<dbReference type="SUPFAM" id="SSF52540">
    <property type="entry name" value="P-loop containing nucleoside triphosphate hydrolases"/>
    <property type="match status" value="1"/>
</dbReference>
<dbReference type="Proteomes" id="UP001178507">
    <property type="component" value="Unassembled WGS sequence"/>
</dbReference>
<accession>A0AA36HZ01</accession>
<organism evidence="3 4">
    <name type="scientific">Effrenium voratum</name>
    <dbReference type="NCBI Taxonomy" id="2562239"/>
    <lineage>
        <taxon>Eukaryota</taxon>
        <taxon>Sar</taxon>
        <taxon>Alveolata</taxon>
        <taxon>Dinophyceae</taxon>
        <taxon>Suessiales</taxon>
        <taxon>Symbiodiniaceae</taxon>
        <taxon>Effrenium</taxon>
    </lineage>
</organism>
<gene>
    <name evidence="3" type="ORF">EVOR1521_LOCUS6649</name>
</gene>
<evidence type="ECO:0000313" key="3">
    <source>
        <dbReference type="EMBL" id="CAJ1377975.1"/>
    </source>
</evidence>
<sequence length="334" mass="35615">MDKTYFANGKRKYTSGAEAEGGFGLSGLGSGECLRIFVAGAVTHVGKTSVCLSLLAALRRAGLEASELAYIKPATQCEAPDLLGQWCKVEGVEYIAGEQAPLVFYSGFTRSFLEGKQGTSADWLQKIEQRVASMCHNRRVVVVDGVGFPSVGSVVGVDNADVAKASRAPVLLVCKSGVGSAIDSFSLNASYFLAKGVPVLGAVFNLGETEGFYSADKCAESIGQWFDQQRRRERFYGVVPKLAELEGLRERVKDTEKDALEEIASMNAKHFAEHADIHRIFADAAADPWCRTSVAQRDAPVAPVASAEPGKRFLPLSRDAVLSQAQKAGAKGGG</sequence>
<feature type="coiled-coil region" evidence="2">
    <location>
        <begin position="242"/>
        <end position="269"/>
    </location>
</feature>
<dbReference type="PANTHER" id="PTHR21343">
    <property type="entry name" value="DETHIOBIOTIN SYNTHETASE"/>
    <property type="match status" value="1"/>
</dbReference>
<dbReference type="CDD" id="cd03109">
    <property type="entry name" value="DTBS"/>
    <property type="match status" value="1"/>
</dbReference>
<evidence type="ECO:0000256" key="2">
    <source>
        <dbReference type="SAM" id="Coils"/>
    </source>
</evidence>
<keyword evidence="4" id="KW-1185">Reference proteome</keyword>
<dbReference type="PANTHER" id="PTHR21343:SF10">
    <property type="entry name" value="DRTGG DOMAIN-CONTAINING PROTEIN"/>
    <property type="match status" value="1"/>
</dbReference>
<protein>
    <submittedName>
        <fullName evidence="3">Uncharacterized protein</fullName>
    </submittedName>
</protein>
<dbReference type="InterPro" id="IPR027417">
    <property type="entry name" value="P-loop_NTPase"/>
</dbReference>
<reference evidence="3" key="1">
    <citation type="submission" date="2023-08" db="EMBL/GenBank/DDBJ databases">
        <authorList>
            <person name="Chen Y."/>
            <person name="Shah S."/>
            <person name="Dougan E. K."/>
            <person name="Thang M."/>
            <person name="Chan C."/>
        </authorList>
    </citation>
    <scope>NUCLEOTIDE SEQUENCE</scope>
</reference>
<proteinExistence type="predicted"/>